<dbReference type="Gene3D" id="3.90.850.10">
    <property type="entry name" value="Fumarylacetoacetase-like, C-terminal domain"/>
    <property type="match status" value="1"/>
</dbReference>
<sequence>MRLATLRSDQGTFAARIESPGTAIPLDGYADVGSLLQEAEWREIASREAEPIAFAERDLAPVIPHPRKIICVGVNYADHIKEMGRETPRVPTLFIKFADALTGPFDDVLVPDYARNALDWEGELAVIIGRRARRVAAADASDYIAGYAVMNDYTMRDYQYQTLQWHQGKSLEGSAGFGPWMTTADDFDFGDNRLTTHLNDELMQDARIDDLVFQPATLIEHISHIYPLDPGDVIVTGTPGGVGHARDPKRYISDGDVVTIAIDRLGRIANTTVFE</sequence>
<keyword evidence="1" id="KW-0479">Metal-binding</keyword>
<organism evidence="3 4">
    <name type="scientific">Corynebacterium testudinoris</name>
    <dbReference type="NCBI Taxonomy" id="136857"/>
    <lineage>
        <taxon>Bacteria</taxon>
        <taxon>Bacillati</taxon>
        <taxon>Actinomycetota</taxon>
        <taxon>Actinomycetes</taxon>
        <taxon>Mycobacteriales</taxon>
        <taxon>Corynebacteriaceae</taxon>
        <taxon>Corynebacterium</taxon>
    </lineage>
</organism>
<dbReference type="PATRIC" id="fig|136857.5.peg.819"/>
<dbReference type="GO" id="GO:0046872">
    <property type="term" value="F:metal ion binding"/>
    <property type="evidence" value="ECO:0007669"/>
    <property type="project" value="UniProtKB-KW"/>
</dbReference>
<dbReference type="GO" id="GO:0016853">
    <property type="term" value="F:isomerase activity"/>
    <property type="evidence" value="ECO:0007669"/>
    <property type="project" value="UniProtKB-ARBA"/>
</dbReference>
<dbReference type="RefSeq" id="WP_047252660.1">
    <property type="nucleotide sequence ID" value="NZ_CP011545.1"/>
</dbReference>
<accession>A0A0G3HAV8</accession>
<protein>
    <submittedName>
        <fullName evidence="3">2-keto-4-pentenoate hydratase/2-oxohepta-3-ene-1,7-dioic acid hydratase</fullName>
        <ecNumber evidence="3">3.7.1.5</ecNumber>
    </submittedName>
</protein>
<dbReference type="EMBL" id="CP011545">
    <property type="protein sequence ID" value="AKK08277.1"/>
    <property type="molecule type" value="Genomic_DNA"/>
</dbReference>
<reference evidence="4" key="2">
    <citation type="submission" date="2015-05" db="EMBL/GenBank/DDBJ databases">
        <title>Complete genome sequence of Corynebacterium testudinoris DSM 44614, recovered from necrotic lesions in the mouth of a tortoise.</title>
        <authorList>
            <person name="Ruckert C."/>
            <person name="Albersmeier A."/>
            <person name="Winkler A."/>
            <person name="Tauch A."/>
        </authorList>
    </citation>
    <scope>NUCLEOTIDE SEQUENCE [LARGE SCALE GENOMIC DNA]</scope>
    <source>
        <strain evidence="4">DSM 44614</strain>
    </source>
</reference>
<dbReference type="GO" id="GO:0019752">
    <property type="term" value="P:carboxylic acid metabolic process"/>
    <property type="evidence" value="ECO:0007669"/>
    <property type="project" value="UniProtKB-ARBA"/>
</dbReference>
<feature type="domain" description="Fumarylacetoacetase-like C-terminal" evidence="2">
    <location>
        <begin position="68"/>
        <end position="271"/>
    </location>
</feature>
<dbReference type="SUPFAM" id="SSF56529">
    <property type="entry name" value="FAH"/>
    <property type="match status" value="1"/>
</dbReference>
<keyword evidence="4" id="KW-1185">Reference proteome</keyword>
<dbReference type="InterPro" id="IPR011234">
    <property type="entry name" value="Fumarylacetoacetase-like_C"/>
</dbReference>
<dbReference type="Pfam" id="PF01557">
    <property type="entry name" value="FAA_hydrolase"/>
    <property type="match status" value="1"/>
</dbReference>
<dbReference type="FunFam" id="3.90.850.10:FF:000002">
    <property type="entry name" value="2-hydroxyhepta-2,4-diene-1,7-dioate isomerase"/>
    <property type="match status" value="1"/>
</dbReference>
<name>A0A0G3HAV8_9CORY</name>
<dbReference type="AlphaFoldDB" id="A0A0G3HAV8"/>
<dbReference type="STRING" id="136857.CTEST_04140"/>
<evidence type="ECO:0000313" key="3">
    <source>
        <dbReference type="EMBL" id="AKK08277.1"/>
    </source>
</evidence>
<reference evidence="3 4" key="1">
    <citation type="journal article" date="2015" name="Genome Announc.">
        <title>Complete Genome Sequence of the Type Strain Corynebacterium testudinoris DSM 44614, Recovered from Necrotic Lesions in the Mouth of a Tortoise.</title>
        <authorList>
            <person name="Ruckert C."/>
            <person name="Kriete M."/>
            <person name="Jaenicke S."/>
            <person name="Winkler A."/>
            <person name="Tauch A."/>
        </authorList>
    </citation>
    <scope>NUCLEOTIDE SEQUENCE [LARGE SCALE GENOMIC DNA]</scope>
    <source>
        <strain evidence="3 4">DSM 44614</strain>
    </source>
</reference>
<dbReference type="PANTHER" id="PTHR11820">
    <property type="entry name" value="ACYLPYRUVASE"/>
    <property type="match status" value="1"/>
</dbReference>
<proteinExistence type="predicted"/>
<keyword evidence="3" id="KW-0378">Hydrolase</keyword>
<dbReference type="EC" id="3.7.1.5" evidence="3"/>
<gene>
    <name evidence="3" type="primary">faa</name>
    <name evidence="3" type="ORF">CTEST_04140</name>
</gene>
<evidence type="ECO:0000259" key="2">
    <source>
        <dbReference type="Pfam" id="PF01557"/>
    </source>
</evidence>
<dbReference type="GO" id="GO:0047621">
    <property type="term" value="F:acylpyruvate hydrolase activity"/>
    <property type="evidence" value="ECO:0007669"/>
    <property type="project" value="UniProtKB-EC"/>
</dbReference>
<dbReference type="InterPro" id="IPR036663">
    <property type="entry name" value="Fumarylacetoacetase_C_sf"/>
</dbReference>
<dbReference type="PANTHER" id="PTHR11820:SF112">
    <property type="entry name" value="FUMARYLACETOACETATE HYDROLASE FAMILY PROTEIN (AFU_ORTHOLOGUE AFUA_1G02370)-RELATED"/>
    <property type="match status" value="1"/>
</dbReference>
<evidence type="ECO:0000256" key="1">
    <source>
        <dbReference type="ARBA" id="ARBA00022723"/>
    </source>
</evidence>
<dbReference type="OrthoDB" id="9805307at2"/>
<dbReference type="Proteomes" id="UP000035540">
    <property type="component" value="Chromosome"/>
</dbReference>
<evidence type="ECO:0000313" key="4">
    <source>
        <dbReference type="Proteomes" id="UP000035540"/>
    </source>
</evidence>
<dbReference type="KEGG" id="cted:CTEST_04140"/>